<dbReference type="Proteomes" id="UP000190274">
    <property type="component" value="Chromosome B"/>
</dbReference>
<dbReference type="InterPro" id="IPR048591">
    <property type="entry name" value="WDHD1/CFT4_hel"/>
</dbReference>
<organism evidence="8 9">
    <name type="scientific">Lachancea dasiensis</name>
    <dbReference type="NCBI Taxonomy" id="1072105"/>
    <lineage>
        <taxon>Eukaryota</taxon>
        <taxon>Fungi</taxon>
        <taxon>Dikarya</taxon>
        <taxon>Ascomycota</taxon>
        <taxon>Saccharomycotina</taxon>
        <taxon>Saccharomycetes</taxon>
        <taxon>Saccharomycetales</taxon>
        <taxon>Saccharomycetaceae</taxon>
        <taxon>Lachancea</taxon>
    </lineage>
</organism>
<evidence type="ECO:0000259" key="6">
    <source>
        <dbReference type="Pfam" id="PF12341"/>
    </source>
</evidence>
<evidence type="ECO:0000313" key="9">
    <source>
        <dbReference type="Proteomes" id="UP000190274"/>
    </source>
</evidence>
<dbReference type="GO" id="GO:0034085">
    <property type="term" value="P:establishment of sister chromatid cohesion"/>
    <property type="evidence" value="ECO:0007669"/>
    <property type="project" value="EnsemblFungi"/>
</dbReference>
<accession>A0A1G4IT67</accession>
<dbReference type="InterPro" id="IPR011047">
    <property type="entry name" value="Quinoprotein_ADH-like_sf"/>
</dbReference>
<dbReference type="GO" id="GO:0000727">
    <property type="term" value="P:double-strand break repair via break-induced replication"/>
    <property type="evidence" value="ECO:0007669"/>
    <property type="project" value="EnsemblFungi"/>
</dbReference>
<keyword evidence="9" id="KW-1185">Reference proteome</keyword>
<evidence type="ECO:0000256" key="3">
    <source>
        <dbReference type="ARBA" id="ARBA00022737"/>
    </source>
</evidence>
<dbReference type="GO" id="GO:0000278">
    <property type="term" value="P:mitotic cell cycle"/>
    <property type="evidence" value="ECO:0007669"/>
    <property type="project" value="TreeGrafter"/>
</dbReference>
<feature type="domain" description="WDHD1/CFT4 second beta-propeller" evidence="6">
    <location>
        <begin position="465"/>
        <end position="772"/>
    </location>
</feature>
<feature type="region of interest" description="Disordered" evidence="5">
    <location>
        <begin position="362"/>
        <end position="399"/>
    </location>
</feature>
<dbReference type="EMBL" id="LT598456">
    <property type="protein sequence ID" value="SCU80085.1"/>
    <property type="molecule type" value="Genomic_DNA"/>
</dbReference>
<keyword evidence="3" id="KW-0677">Repeat</keyword>
<evidence type="ECO:0000256" key="5">
    <source>
        <dbReference type="SAM" id="MobiDB-lite"/>
    </source>
</evidence>
<proteinExistence type="predicted"/>
<dbReference type="AlphaFoldDB" id="A0A1G4IT67"/>
<dbReference type="GO" id="GO:0006270">
    <property type="term" value="P:DNA replication initiation"/>
    <property type="evidence" value="ECO:0007669"/>
    <property type="project" value="EnsemblFungi"/>
</dbReference>
<keyword evidence="4" id="KW-0539">Nucleus</keyword>
<reference evidence="9" key="1">
    <citation type="submission" date="2016-03" db="EMBL/GenBank/DDBJ databases">
        <authorList>
            <person name="Devillers H."/>
        </authorList>
    </citation>
    <scope>NUCLEOTIDE SEQUENCE [LARGE SCALE GENOMIC DNA]</scope>
</reference>
<dbReference type="STRING" id="1266660.A0A1G4IT67"/>
<protein>
    <submittedName>
        <fullName evidence="8">LADA_0B04962g1_1</fullName>
    </submittedName>
</protein>
<evidence type="ECO:0000256" key="2">
    <source>
        <dbReference type="ARBA" id="ARBA00022574"/>
    </source>
</evidence>
<comment type="subcellular location">
    <subcellularLocation>
        <location evidence="1">Nucleus</location>
    </subcellularLocation>
</comment>
<feature type="compositionally biased region" description="Acidic residues" evidence="5">
    <location>
        <begin position="364"/>
        <end position="374"/>
    </location>
</feature>
<dbReference type="GO" id="GO:0043596">
    <property type="term" value="C:nuclear replication fork"/>
    <property type="evidence" value="ECO:0007669"/>
    <property type="project" value="EnsemblFungi"/>
</dbReference>
<dbReference type="SMART" id="SM00320">
    <property type="entry name" value="WD40"/>
    <property type="match status" value="3"/>
</dbReference>
<keyword evidence="2" id="KW-0853">WD repeat</keyword>
<dbReference type="PANTHER" id="PTHR19932">
    <property type="entry name" value="WD REPEAT AND HMG-BOX DNA BINDING PROTEIN"/>
    <property type="match status" value="1"/>
</dbReference>
<sequence length="904" mass="100636">MASLIDKSIFSSGGKTLISCSSDGSRLFATNKNGSTKILPLNQPEEEPDVFETYSNPTALTILTNSKCIVASLKGDVRICSAQEAESQLLLRCALPVRDVALIHNGKTVAVGGDDLEVTLYSLVEDSEQSKTTLGLDDQLRSLSYNPQMSILAVSQVNGSIHFYSMTSASPRHVYKLENCIGSHFFNDDFQDKLLQAVDPSEANDDLDGEFNEPEYCSENRVCARVEWHPHGIQFAVPCQDRSISIFNVKDYSKAKTLRYSQVKREFVDLKYSPQSGTYLAAVDLDNRLTIWNAATGEIHSTRELRHKITNLCWGPNTNNGFDLHLGTWTGDIVTIKGVAEKATNIPTLSENTGTATNNLFVSSEDDDDGDGIEDIQGGSYSGAGKNGHPDLPHKDNDMQESQGIFTDEESGGANKRYLADDENDFIDDDDGAGYVLKKPKTLGSGRSHIMPSTAEPKVQKFRYRPFSPGSTPFGTSDRRYLTMNNIGYAFTVKNGEGSSTRCTITTSFFDLGRFKEYHFEDLYGYDICSLTEEGTLFAQSKMGRLHYRGHSNFQSTWTKRVPLHKSEKITSVAATPKRIVVGTSFGYVRTFNQFGVPLEVEKVAPVVAVIAQDYRVFVAHFSPFHGLTYTLFEQNPQTGCKYFQRECSLPVKLPANLDEDEEFSETFAAFSPLGIKSLFFSAHGDPCIFGVDDVLLVLSKWRTPAETRWVPLLDTNLELWKSSNGREISDLHIWPLGLTFNVLNHILVKGHHIWPEFPMPLPSEMEVRVPLLVKDEIEVDRDADNEQEIHVPPPMAAEEELVRSKFLSELLNETLAHEGEIYGNELQVLATINGAYDKSLLRLFATACSNQEIGKAVSLTQELKQDKALNAAAKIAERAELMSLVSKINEMREARFEQQLDGN</sequence>
<dbReference type="SUPFAM" id="SSF50978">
    <property type="entry name" value="WD40 repeat-like"/>
    <property type="match status" value="1"/>
</dbReference>
<name>A0A1G4IT67_9SACH</name>
<feature type="domain" description="WDHD1/CFT4 helical bundle" evidence="7">
    <location>
        <begin position="796"/>
        <end position="899"/>
    </location>
</feature>
<gene>
    <name evidence="8" type="ORF">LADA_0B04962G</name>
</gene>
<dbReference type="PANTHER" id="PTHR19932:SF10">
    <property type="entry name" value="WD REPEAT AND HMG-BOX DNA-BINDING PROTEIN 1"/>
    <property type="match status" value="1"/>
</dbReference>
<dbReference type="GO" id="GO:0003682">
    <property type="term" value="F:chromatin binding"/>
    <property type="evidence" value="ECO:0007669"/>
    <property type="project" value="EnsemblFungi"/>
</dbReference>
<dbReference type="Gene3D" id="2.130.10.10">
    <property type="entry name" value="YVTN repeat-like/Quinoprotein amine dehydrogenase"/>
    <property type="match status" value="1"/>
</dbReference>
<dbReference type="Pfam" id="PF20946">
    <property type="entry name" value="Ctf4_C"/>
    <property type="match status" value="1"/>
</dbReference>
<dbReference type="InterPro" id="IPR036322">
    <property type="entry name" value="WD40_repeat_dom_sf"/>
</dbReference>
<evidence type="ECO:0000256" key="4">
    <source>
        <dbReference type="ARBA" id="ARBA00023242"/>
    </source>
</evidence>
<evidence type="ECO:0000256" key="1">
    <source>
        <dbReference type="ARBA" id="ARBA00004123"/>
    </source>
</evidence>
<dbReference type="InterPro" id="IPR001680">
    <property type="entry name" value="WD40_rpt"/>
</dbReference>
<dbReference type="InterPro" id="IPR022100">
    <property type="entry name" value="WDHD1/CFT4_beta-prop_2nd"/>
</dbReference>
<dbReference type="GO" id="GO:0042802">
    <property type="term" value="F:identical protein binding"/>
    <property type="evidence" value="ECO:0007669"/>
    <property type="project" value="EnsemblFungi"/>
</dbReference>
<evidence type="ECO:0000313" key="8">
    <source>
        <dbReference type="EMBL" id="SCU80085.1"/>
    </source>
</evidence>
<dbReference type="SUPFAM" id="SSF50998">
    <property type="entry name" value="Quinoprotein alcohol dehydrogenase-like"/>
    <property type="match status" value="1"/>
</dbReference>
<feature type="compositionally biased region" description="Basic and acidic residues" evidence="5">
    <location>
        <begin position="388"/>
        <end position="398"/>
    </location>
</feature>
<dbReference type="InterPro" id="IPR015943">
    <property type="entry name" value="WD40/YVTN_repeat-like_dom_sf"/>
</dbReference>
<dbReference type="Pfam" id="PF12341">
    <property type="entry name" value="Mcl1_mid"/>
    <property type="match status" value="1"/>
</dbReference>
<evidence type="ECO:0000259" key="7">
    <source>
        <dbReference type="Pfam" id="PF20946"/>
    </source>
</evidence>
<dbReference type="OrthoDB" id="427368at2759"/>
<dbReference type="GO" id="GO:0007064">
    <property type="term" value="P:mitotic sister chromatid cohesion"/>
    <property type="evidence" value="ECO:0007669"/>
    <property type="project" value="EnsemblFungi"/>
</dbReference>